<dbReference type="AlphaFoldDB" id="A0A2I0IEY5"/>
<gene>
    <name evidence="2" type="ORF">CRG98_037676</name>
</gene>
<feature type="region of interest" description="Disordered" evidence="1">
    <location>
        <begin position="1"/>
        <end position="20"/>
    </location>
</feature>
<keyword evidence="3" id="KW-1185">Reference proteome</keyword>
<protein>
    <submittedName>
        <fullName evidence="2">Uncharacterized protein</fullName>
    </submittedName>
</protein>
<organism evidence="2 3">
    <name type="scientific">Punica granatum</name>
    <name type="common">Pomegranate</name>
    <dbReference type="NCBI Taxonomy" id="22663"/>
    <lineage>
        <taxon>Eukaryota</taxon>
        <taxon>Viridiplantae</taxon>
        <taxon>Streptophyta</taxon>
        <taxon>Embryophyta</taxon>
        <taxon>Tracheophyta</taxon>
        <taxon>Spermatophyta</taxon>
        <taxon>Magnoliopsida</taxon>
        <taxon>eudicotyledons</taxon>
        <taxon>Gunneridae</taxon>
        <taxon>Pentapetalae</taxon>
        <taxon>rosids</taxon>
        <taxon>malvids</taxon>
        <taxon>Myrtales</taxon>
        <taxon>Lythraceae</taxon>
        <taxon>Punica</taxon>
    </lineage>
</organism>
<reference evidence="2 3" key="1">
    <citation type="submission" date="2017-11" db="EMBL/GenBank/DDBJ databases">
        <title>De-novo sequencing of pomegranate (Punica granatum L.) genome.</title>
        <authorList>
            <person name="Akparov Z."/>
            <person name="Amiraslanov A."/>
            <person name="Hajiyeva S."/>
            <person name="Abbasov M."/>
            <person name="Kaur K."/>
            <person name="Hamwieh A."/>
            <person name="Solovyev V."/>
            <person name="Salamov A."/>
            <person name="Braich B."/>
            <person name="Kosarev P."/>
            <person name="Mahmoud A."/>
            <person name="Hajiyev E."/>
            <person name="Babayeva S."/>
            <person name="Izzatullayeva V."/>
            <person name="Mammadov A."/>
            <person name="Mammadov A."/>
            <person name="Sharifova S."/>
            <person name="Ojaghi J."/>
            <person name="Eynullazada K."/>
            <person name="Bayramov B."/>
            <person name="Abdulazimova A."/>
            <person name="Shahmuradov I."/>
        </authorList>
    </citation>
    <scope>NUCLEOTIDE SEQUENCE [LARGE SCALE GENOMIC DNA]</scope>
    <source>
        <strain evidence="3">cv. AG2017</strain>
        <tissue evidence="2">Leaf</tissue>
    </source>
</reference>
<sequence length="186" mass="19196">MGVCGRGQPLGGRRKRPQSTSALLMAREGRSSGTTNAGLRSQAQYRAPATQIRPIVVLEPRLFGLPSSPSHGSAIVDSQGSWGCISGHGSLKPWPLAFGSNHDSGIRLPQFVVTVLGSSSIPSHPGVPGSPSLFSITVALPSPSLVDESCGQRRACVVIVKVAVIGEHGGSQVLWEVAALGFVGLA</sequence>
<proteinExistence type="predicted"/>
<evidence type="ECO:0000256" key="1">
    <source>
        <dbReference type="SAM" id="MobiDB-lite"/>
    </source>
</evidence>
<comment type="caution">
    <text evidence="2">The sequence shown here is derived from an EMBL/GenBank/DDBJ whole genome shotgun (WGS) entry which is preliminary data.</text>
</comment>
<feature type="compositionally biased region" description="Gly residues" evidence="1">
    <location>
        <begin position="1"/>
        <end position="10"/>
    </location>
</feature>
<evidence type="ECO:0000313" key="2">
    <source>
        <dbReference type="EMBL" id="PKI41926.1"/>
    </source>
</evidence>
<dbReference type="EMBL" id="PGOL01003254">
    <property type="protein sequence ID" value="PKI41926.1"/>
    <property type="molecule type" value="Genomic_DNA"/>
</dbReference>
<dbReference type="Proteomes" id="UP000233551">
    <property type="component" value="Unassembled WGS sequence"/>
</dbReference>
<evidence type="ECO:0000313" key="3">
    <source>
        <dbReference type="Proteomes" id="UP000233551"/>
    </source>
</evidence>
<name>A0A2I0IEY5_PUNGR</name>
<accession>A0A2I0IEY5</accession>